<evidence type="ECO:0000313" key="10">
    <source>
        <dbReference type="EMBL" id="SUT94852.1"/>
    </source>
</evidence>
<evidence type="ECO:0000256" key="8">
    <source>
        <dbReference type="ARBA" id="ARBA00051350"/>
    </source>
</evidence>
<feature type="binding site" evidence="9">
    <location>
        <position position="463"/>
    </location>
    <ligand>
        <name>hybrid [4Fe-2O-2S] cluster</name>
        <dbReference type="ChEBI" id="CHEBI:60519"/>
    </ligand>
</feature>
<feature type="binding site" evidence="9">
    <location>
        <position position="433"/>
    </location>
    <ligand>
        <name>hybrid [4Fe-2O-2S] cluster</name>
        <dbReference type="ChEBI" id="CHEBI:60519"/>
    </ligand>
</feature>
<dbReference type="Gene3D" id="1.20.1270.20">
    <property type="match status" value="2"/>
</dbReference>
<comment type="cofactor">
    <cofactor evidence="9">
        <name>[2Fe-2S] cluster</name>
        <dbReference type="ChEBI" id="CHEBI:190135"/>
    </cofactor>
    <text evidence="9">Binds 1 [2Fe-2S] cluster.</text>
</comment>
<dbReference type="GO" id="GO:0046872">
    <property type="term" value="F:metal ion binding"/>
    <property type="evidence" value="ECO:0007669"/>
    <property type="project" value="UniProtKB-KW"/>
</dbReference>
<comment type="function">
    <text evidence="9">Catalyzes the reduction of hydroxylamine to form NH(3) and H(2)O.</text>
</comment>
<feature type="binding site" evidence="9">
    <location>
        <position position="499"/>
    </location>
    <ligand>
        <name>hybrid [4Fe-2O-2S] cluster</name>
        <dbReference type="ChEBI" id="CHEBI:60519"/>
    </ligand>
</feature>
<dbReference type="InterPro" id="IPR010048">
    <property type="entry name" value="Hydroxylam_reduct"/>
</dbReference>
<dbReference type="FunFam" id="3.40.50.2030:FF:000002">
    <property type="entry name" value="Hydroxylamine reductase"/>
    <property type="match status" value="1"/>
</dbReference>
<dbReference type="PANTHER" id="PTHR30109">
    <property type="entry name" value="HYDROXYLAMINE REDUCTASE"/>
    <property type="match status" value="1"/>
</dbReference>
<protein>
    <recommendedName>
        <fullName evidence="9">Hydroxylamine reductase</fullName>
        <ecNumber evidence="9">1.7.99.1</ecNumber>
    </recommendedName>
    <alternativeName>
        <fullName evidence="9">Hybrid-cluster protein</fullName>
        <shortName evidence="9">HCP</shortName>
    </alternativeName>
    <alternativeName>
        <fullName evidence="9">Prismane protein</fullName>
    </alternativeName>
</protein>
<dbReference type="RefSeq" id="WP_115590818.1">
    <property type="nucleotide sequence ID" value="NZ_UFRN01000002.1"/>
</dbReference>
<feature type="binding site" description="via persulfide group" evidence="9">
    <location>
        <position position="405"/>
    </location>
    <ligand>
        <name>hybrid [4Fe-2O-2S] cluster</name>
        <dbReference type="ChEBI" id="CHEBI:60519"/>
    </ligand>
</feature>
<reference evidence="10 11" key="1">
    <citation type="submission" date="2018-06" db="EMBL/GenBank/DDBJ databases">
        <authorList>
            <consortium name="Pathogen Informatics"/>
            <person name="Doyle S."/>
        </authorList>
    </citation>
    <scope>NUCLEOTIDE SEQUENCE [LARGE SCALE GENOMIC DNA]</scope>
    <source>
        <strain evidence="10 11">NCTC4191</strain>
    </source>
</reference>
<keyword evidence="4 9" id="KW-0479">Metal-binding</keyword>
<dbReference type="GO" id="GO:0051537">
    <property type="term" value="F:2 iron, 2 sulfur cluster binding"/>
    <property type="evidence" value="ECO:0007669"/>
    <property type="project" value="UniProtKB-KW"/>
</dbReference>
<dbReference type="FunFam" id="1.20.1270.20:FF:000001">
    <property type="entry name" value="Hydroxylamine reductase"/>
    <property type="match status" value="1"/>
</dbReference>
<dbReference type="GO" id="GO:0050418">
    <property type="term" value="F:hydroxylamine reductase activity"/>
    <property type="evidence" value="ECO:0007669"/>
    <property type="project" value="UniProtKB-UniRule"/>
</dbReference>
<feature type="binding site" evidence="9">
    <location>
        <position position="317"/>
    </location>
    <ligand>
        <name>hybrid [4Fe-2O-2S] cluster</name>
        <dbReference type="ChEBI" id="CHEBI:60519"/>
    </ligand>
</feature>
<dbReference type="InterPro" id="IPR004137">
    <property type="entry name" value="HCP/CODH"/>
</dbReference>
<evidence type="ECO:0000313" key="11">
    <source>
        <dbReference type="Proteomes" id="UP000254253"/>
    </source>
</evidence>
<dbReference type="InterPro" id="IPR016099">
    <property type="entry name" value="Prismane-like_a/b-sand"/>
</dbReference>
<dbReference type="FunFam" id="3.40.50.2030:FF:000001">
    <property type="entry name" value="Hydroxylamine reductase"/>
    <property type="match status" value="1"/>
</dbReference>
<evidence type="ECO:0000256" key="7">
    <source>
        <dbReference type="ARBA" id="ARBA00023014"/>
    </source>
</evidence>
<evidence type="ECO:0000256" key="4">
    <source>
        <dbReference type="ARBA" id="ARBA00022723"/>
    </source>
</evidence>
<dbReference type="PIRSF" id="PIRSF000076">
    <property type="entry name" value="HCP"/>
    <property type="match status" value="1"/>
</dbReference>
<evidence type="ECO:0000256" key="1">
    <source>
        <dbReference type="ARBA" id="ARBA00004496"/>
    </source>
</evidence>
<feature type="binding site" evidence="9">
    <location>
        <position position="18"/>
    </location>
    <ligand>
        <name>[2Fe-2S] cluster</name>
        <dbReference type="ChEBI" id="CHEBI:190135"/>
    </ligand>
</feature>
<dbReference type="Proteomes" id="UP000254253">
    <property type="component" value="Unassembled WGS sequence"/>
</dbReference>
<feature type="binding site" evidence="9">
    <location>
        <position position="25"/>
    </location>
    <ligand>
        <name>[2Fe-2S] cluster</name>
        <dbReference type="ChEBI" id="CHEBI:190135"/>
    </ligand>
</feature>
<dbReference type="GO" id="GO:0005737">
    <property type="term" value="C:cytoplasm"/>
    <property type="evidence" value="ECO:0007669"/>
    <property type="project" value="UniProtKB-SubCell"/>
</dbReference>
<evidence type="ECO:0000256" key="2">
    <source>
        <dbReference type="ARBA" id="ARBA00022490"/>
    </source>
</evidence>
<feature type="binding site" evidence="9">
    <location>
        <position position="497"/>
    </location>
    <ligand>
        <name>hybrid [4Fe-2O-2S] cluster</name>
        <dbReference type="ChEBI" id="CHEBI:60519"/>
    </ligand>
</feature>
<accession>A0A380U2Y3</accession>
<dbReference type="FunFam" id="1.20.1270.20:FF:000002">
    <property type="entry name" value="Hydroxylamine reductase"/>
    <property type="match status" value="1"/>
</dbReference>
<dbReference type="SUPFAM" id="SSF56821">
    <property type="entry name" value="Prismane protein-like"/>
    <property type="match status" value="1"/>
</dbReference>
<dbReference type="InterPro" id="IPR016100">
    <property type="entry name" value="Prismane_a-bundle"/>
</dbReference>
<evidence type="ECO:0000256" key="9">
    <source>
        <dbReference type="HAMAP-Rule" id="MF_00069"/>
    </source>
</evidence>
<evidence type="ECO:0000256" key="5">
    <source>
        <dbReference type="ARBA" id="ARBA00023002"/>
    </source>
</evidence>
<dbReference type="AlphaFoldDB" id="A0A380U2Y3"/>
<organism evidence="10 11">
    <name type="scientific">Actinobacillus lignieresii</name>
    <dbReference type="NCBI Taxonomy" id="720"/>
    <lineage>
        <taxon>Bacteria</taxon>
        <taxon>Pseudomonadati</taxon>
        <taxon>Pseudomonadota</taxon>
        <taxon>Gammaproteobacteria</taxon>
        <taxon>Pasteurellales</taxon>
        <taxon>Pasteurellaceae</taxon>
        <taxon>Actinobacillus</taxon>
    </lineage>
</organism>
<gene>
    <name evidence="9 10" type="primary">hcp</name>
    <name evidence="10" type="ORF">NCTC4191_01717</name>
</gene>
<keyword evidence="6 9" id="KW-0408">Iron</keyword>
<sequence length="555" mass="60939">MYCVQCEQTMVTPMGNGCSFGQGMCGKTAETSDLQDLLIACLHSLSAWALKAREHGIINHDADNFAPRAFFATLTNVNFDSNRIVGYAQQALVYRNQLIAEIAKVEANPQIDHPLAHIELKGISIDQLAEQAKEFALDTDRAEIGEEVHGVRLLALYGLKGAAAYLEHAYVLGKFDNDLYVEYHGFMAWLGTKPSDLNELLEKSLAIGSMNFKVMAMLDAGETETFGNPVPATVNIRPVKGKCILISGHDLKDLKELLEQTEGKGINVYTHGEMLPAHGYPELKKYKHLVGNYGSGWQNQQKEFARFPGAIVMTSNCLIDPNVGDYADRIFTCNIVGWPGVVHLEKHNFAPVIEKALECDGFPYTELEHYITVGFGRKTLIDASDAVIDLVKAGKLSHVFVIGGCDGDKEERHYYTDLAYALPKDTAVLTLGCGKYRFNKLDFGTVSDMGDGGLPRLLDAGQCNDTYSAIMLAVTLSQKLGIGLNELPLSIVLSWFEQKAIIVLLTLLALGVKNVYSGPSKPAFLNDNVMNLLHEKFGLSGLTTPEQDFGHIINK</sequence>
<keyword evidence="7 9" id="KW-0411">Iron-sulfur</keyword>
<dbReference type="HAMAP" id="MF_00069">
    <property type="entry name" value="Hydroxylam_reduct"/>
    <property type="match status" value="1"/>
</dbReference>
<feature type="binding site" evidence="9">
    <location>
        <position position="249"/>
    </location>
    <ligand>
        <name>hybrid [4Fe-2O-2S] cluster</name>
        <dbReference type="ChEBI" id="CHEBI:60519"/>
    </ligand>
</feature>
<dbReference type="NCBIfam" id="TIGR01703">
    <property type="entry name" value="hybrid_clust"/>
    <property type="match status" value="1"/>
</dbReference>
<feature type="binding site" evidence="9">
    <location>
        <position position="273"/>
    </location>
    <ligand>
        <name>hybrid [4Fe-2O-2S] cluster</name>
        <dbReference type="ChEBI" id="CHEBI:60519"/>
    </ligand>
</feature>
<evidence type="ECO:0000256" key="3">
    <source>
        <dbReference type="ARBA" id="ARBA00022714"/>
    </source>
</evidence>
<feature type="modified residue" description="Cysteine persulfide" evidence="9">
    <location>
        <position position="405"/>
    </location>
</feature>
<keyword evidence="2 9" id="KW-0963">Cytoplasm</keyword>
<feature type="binding site" evidence="9">
    <location>
        <position position="6"/>
    </location>
    <ligand>
        <name>[2Fe-2S] cluster</name>
        <dbReference type="ChEBI" id="CHEBI:190135"/>
    </ligand>
</feature>
<comment type="subcellular location">
    <subcellularLocation>
        <location evidence="1 9">Cytoplasm</location>
    </subcellularLocation>
</comment>
<dbReference type="GO" id="GO:0042542">
    <property type="term" value="P:response to hydrogen peroxide"/>
    <property type="evidence" value="ECO:0007669"/>
    <property type="project" value="TreeGrafter"/>
</dbReference>
<keyword evidence="3 9" id="KW-0001">2Fe-2S</keyword>
<dbReference type="InterPro" id="IPR011254">
    <property type="entry name" value="Prismane-like_sf"/>
</dbReference>
<dbReference type="Gene3D" id="3.40.50.2030">
    <property type="match status" value="2"/>
</dbReference>
<dbReference type="NCBIfam" id="NF003658">
    <property type="entry name" value="PRK05290.1"/>
    <property type="match status" value="1"/>
</dbReference>
<name>A0A380U2Y3_ACTLI</name>
<dbReference type="PANTHER" id="PTHR30109:SF0">
    <property type="entry name" value="HYDROXYLAMINE REDUCTASE"/>
    <property type="match status" value="1"/>
</dbReference>
<keyword evidence="11" id="KW-1185">Reference proteome</keyword>
<comment type="similarity">
    <text evidence="9">Belongs to the HCP family.</text>
</comment>
<evidence type="ECO:0000256" key="6">
    <source>
        <dbReference type="ARBA" id="ARBA00023004"/>
    </source>
</evidence>
<dbReference type="EMBL" id="UFRN01000002">
    <property type="protein sequence ID" value="SUT94852.1"/>
    <property type="molecule type" value="Genomic_DNA"/>
</dbReference>
<keyword evidence="5 9" id="KW-0560">Oxidoreductase</keyword>
<proteinExistence type="inferred from homology"/>
<feature type="binding site" evidence="9">
    <location>
        <position position="3"/>
    </location>
    <ligand>
        <name>[2Fe-2S] cluster</name>
        <dbReference type="ChEBI" id="CHEBI:190135"/>
    </ligand>
</feature>
<comment type="catalytic activity">
    <reaction evidence="8 9">
        <text>A + NH4(+) + H2O = hydroxylamine + AH2 + H(+)</text>
        <dbReference type="Rhea" id="RHEA:22052"/>
        <dbReference type="ChEBI" id="CHEBI:13193"/>
        <dbReference type="ChEBI" id="CHEBI:15377"/>
        <dbReference type="ChEBI" id="CHEBI:15378"/>
        <dbReference type="ChEBI" id="CHEBI:15429"/>
        <dbReference type="ChEBI" id="CHEBI:17499"/>
        <dbReference type="ChEBI" id="CHEBI:28938"/>
        <dbReference type="EC" id="1.7.99.1"/>
    </reaction>
</comment>
<dbReference type="Pfam" id="PF03063">
    <property type="entry name" value="Prismane"/>
    <property type="match status" value="1"/>
</dbReference>
<dbReference type="EC" id="1.7.99.1" evidence="9"/>
<comment type="cofactor">
    <cofactor evidence="9">
        <name>hybrid [4Fe-2O-2S] cluster</name>
        <dbReference type="ChEBI" id="CHEBI:60519"/>
    </cofactor>
    <text evidence="9">Binds 1 hybrid [4Fe-2O-2S] cluster.</text>
</comment>
<dbReference type="GO" id="GO:0004601">
    <property type="term" value="F:peroxidase activity"/>
    <property type="evidence" value="ECO:0007669"/>
    <property type="project" value="TreeGrafter"/>
</dbReference>